<proteinExistence type="predicted"/>
<dbReference type="AlphaFoldDB" id="A0AAD7GCD4"/>
<accession>A0AAD7GCD4</accession>
<feature type="region of interest" description="Disordered" evidence="1">
    <location>
        <begin position="53"/>
        <end position="74"/>
    </location>
</feature>
<dbReference type="Proteomes" id="UP001221757">
    <property type="component" value="Unassembled WGS sequence"/>
</dbReference>
<sequence length="152" mass="17258">MVRQLLAIFNNLVFNLNPSHSVKFLDNQHGLHFYASDKRELYPDICPVKGVIKPTETHPKPPVKPPGAVQTRNRTPPYRANPRLHFLLAVLTTLFPVNRFRADLIQHHCQARWTSPPVATCITELPSVALPVEQVDEPEEELEEQQATPGEE</sequence>
<name>A0AAD7GCD4_MYCRO</name>
<evidence type="ECO:0000313" key="3">
    <source>
        <dbReference type="Proteomes" id="UP001221757"/>
    </source>
</evidence>
<dbReference type="EMBL" id="JARKIE010000145">
    <property type="protein sequence ID" value="KAJ7676175.1"/>
    <property type="molecule type" value="Genomic_DNA"/>
</dbReference>
<evidence type="ECO:0000313" key="2">
    <source>
        <dbReference type="EMBL" id="KAJ7676175.1"/>
    </source>
</evidence>
<protein>
    <submittedName>
        <fullName evidence="2">Uncharacterized protein</fullName>
    </submittedName>
</protein>
<comment type="caution">
    <text evidence="2">The sequence shown here is derived from an EMBL/GenBank/DDBJ whole genome shotgun (WGS) entry which is preliminary data.</text>
</comment>
<evidence type="ECO:0000256" key="1">
    <source>
        <dbReference type="SAM" id="MobiDB-lite"/>
    </source>
</evidence>
<feature type="region of interest" description="Disordered" evidence="1">
    <location>
        <begin position="132"/>
        <end position="152"/>
    </location>
</feature>
<feature type="compositionally biased region" description="Acidic residues" evidence="1">
    <location>
        <begin position="134"/>
        <end position="152"/>
    </location>
</feature>
<gene>
    <name evidence="2" type="ORF">B0H17DRAFT_1140039</name>
</gene>
<keyword evidence="3" id="KW-1185">Reference proteome</keyword>
<reference evidence="2" key="1">
    <citation type="submission" date="2023-03" db="EMBL/GenBank/DDBJ databases">
        <title>Massive genome expansion in bonnet fungi (Mycena s.s.) driven by repeated elements and novel gene families across ecological guilds.</title>
        <authorList>
            <consortium name="Lawrence Berkeley National Laboratory"/>
            <person name="Harder C.B."/>
            <person name="Miyauchi S."/>
            <person name="Viragh M."/>
            <person name="Kuo A."/>
            <person name="Thoen E."/>
            <person name="Andreopoulos B."/>
            <person name="Lu D."/>
            <person name="Skrede I."/>
            <person name="Drula E."/>
            <person name="Henrissat B."/>
            <person name="Morin E."/>
            <person name="Kohler A."/>
            <person name="Barry K."/>
            <person name="LaButti K."/>
            <person name="Morin E."/>
            <person name="Salamov A."/>
            <person name="Lipzen A."/>
            <person name="Mereny Z."/>
            <person name="Hegedus B."/>
            <person name="Baldrian P."/>
            <person name="Stursova M."/>
            <person name="Weitz H."/>
            <person name="Taylor A."/>
            <person name="Grigoriev I.V."/>
            <person name="Nagy L.G."/>
            <person name="Martin F."/>
            <person name="Kauserud H."/>
        </authorList>
    </citation>
    <scope>NUCLEOTIDE SEQUENCE</scope>
    <source>
        <strain evidence="2">CBHHK067</strain>
    </source>
</reference>
<organism evidence="2 3">
    <name type="scientific">Mycena rosella</name>
    <name type="common">Pink bonnet</name>
    <name type="synonym">Agaricus rosellus</name>
    <dbReference type="NCBI Taxonomy" id="1033263"/>
    <lineage>
        <taxon>Eukaryota</taxon>
        <taxon>Fungi</taxon>
        <taxon>Dikarya</taxon>
        <taxon>Basidiomycota</taxon>
        <taxon>Agaricomycotina</taxon>
        <taxon>Agaricomycetes</taxon>
        <taxon>Agaricomycetidae</taxon>
        <taxon>Agaricales</taxon>
        <taxon>Marasmiineae</taxon>
        <taxon>Mycenaceae</taxon>
        <taxon>Mycena</taxon>
    </lineage>
</organism>